<dbReference type="SUPFAM" id="SSF48452">
    <property type="entry name" value="TPR-like"/>
    <property type="match status" value="1"/>
</dbReference>
<proteinExistence type="predicted"/>
<dbReference type="AlphaFoldDB" id="A0A1W2FZR3"/>
<evidence type="ECO:0000259" key="1">
    <source>
        <dbReference type="PROSITE" id="PS50943"/>
    </source>
</evidence>
<gene>
    <name evidence="2" type="ORF">SAMN05661093_11032</name>
</gene>
<dbReference type="EMBL" id="FWXV01000024">
    <property type="protein sequence ID" value="SMD27425.1"/>
    <property type="molecule type" value="Genomic_DNA"/>
</dbReference>
<evidence type="ECO:0000313" key="2">
    <source>
        <dbReference type="EMBL" id="SMD27425.1"/>
    </source>
</evidence>
<dbReference type="CDD" id="cd00093">
    <property type="entry name" value="HTH_XRE"/>
    <property type="match status" value="1"/>
</dbReference>
<evidence type="ECO:0000313" key="3">
    <source>
        <dbReference type="Proteomes" id="UP000192674"/>
    </source>
</evidence>
<name>A0A1W2FZR3_KIBAR</name>
<accession>A0A1W2FZR3</accession>
<feature type="domain" description="HTH cro/C1-type" evidence="1">
    <location>
        <begin position="1"/>
        <end position="41"/>
    </location>
</feature>
<protein>
    <recommendedName>
        <fullName evidence="1">HTH cro/C1-type domain-containing protein</fullName>
    </recommendedName>
</protein>
<dbReference type="InterPro" id="IPR001387">
    <property type="entry name" value="Cro/C1-type_HTH"/>
</dbReference>
<dbReference type="InterPro" id="IPR011990">
    <property type="entry name" value="TPR-like_helical_dom_sf"/>
</dbReference>
<dbReference type="Gene3D" id="1.25.40.10">
    <property type="entry name" value="Tetratricopeptide repeat domain"/>
    <property type="match status" value="1"/>
</dbReference>
<keyword evidence="3" id="KW-1185">Reference proteome</keyword>
<dbReference type="Proteomes" id="UP000192674">
    <property type="component" value="Unassembled WGS sequence"/>
</dbReference>
<sequence length="376" mass="40242">MAEHLNVDRTTVARWEIGELTPLPLKQPALAKALAVTLDRLVELLHDGADTGDASCSGVPVRARVTMSGAGSVAEIRATAQAFQTADRQLGGGILYESVAQYLSQEIGPRLLDPAGGPDAADLFSAAASLTEIAGWMSHDSGQDDRARQHFNRAYRLAKAADDATLSGNACASMAHLAVELDQADDALRIASVGLGCTPATEGTKQLIARLHAMRARAFAIQVNRTSCINALKLAERVLQDASDERTADWIAVFDEASLASEASLCFMQLAEYSEAELRAKEVIRLRSGDRVRSRAFGQLTLANVLLRAGRVEEAAMLGQEVCMLTRSLSSARVTRRIHDLAGALQAVSSGPEVTEFVALVQPIAVEERRTTAWPV</sequence>
<dbReference type="PROSITE" id="PS50943">
    <property type="entry name" value="HTH_CROC1"/>
    <property type="match status" value="1"/>
</dbReference>
<reference evidence="2 3" key="1">
    <citation type="submission" date="2017-04" db="EMBL/GenBank/DDBJ databases">
        <authorList>
            <person name="Afonso C.L."/>
            <person name="Miller P.J."/>
            <person name="Scott M.A."/>
            <person name="Spackman E."/>
            <person name="Goraichik I."/>
            <person name="Dimitrov K.M."/>
            <person name="Suarez D.L."/>
            <person name="Swayne D.E."/>
        </authorList>
    </citation>
    <scope>NUCLEOTIDE SEQUENCE [LARGE SCALE GENOMIC DNA]</scope>
    <source>
        <strain evidence="2 3">DSM 43828</strain>
    </source>
</reference>
<organism evidence="2 3">
    <name type="scientific">Kibdelosporangium aridum</name>
    <dbReference type="NCBI Taxonomy" id="2030"/>
    <lineage>
        <taxon>Bacteria</taxon>
        <taxon>Bacillati</taxon>
        <taxon>Actinomycetota</taxon>
        <taxon>Actinomycetes</taxon>
        <taxon>Pseudonocardiales</taxon>
        <taxon>Pseudonocardiaceae</taxon>
        <taxon>Kibdelosporangium</taxon>
    </lineage>
</organism>